<accession>A0A9W7E1G7</accession>
<dbReference type="Proteomes" id="UP001162640">
    <property type="component" value="Unassembled WGS sequence"/>
</dbReference>
<proteinExistence type="predicted"/>
<protein>
    <submittedName>
        <fullName evidence="1">Uncharacterized protein</fullName>
    </submittedName>
</protein>
<sequence length="118" mass="13402">MLMKNFKRLFVGFIQGSTLMNLRLVMKAWKHVADTFIDKGVKSSAMIVRGEEDLPWGDVKERHERPTRAIFLLNMTKVGGRACAYAVNLIVVDIPEGIERRTCSRLGTRGLRGSTFQF</sequence>
<gene>
    <name evidence="1" type="ORF">TL16_g03980</name>
</gene>
<dbReference type="AlphaFoldDB" id="A0A9W7E1G7"/>
<comment type="caution">
    <text evidence="1">The sequence shown here is derived from an EMBL/GenBank/DDBJ whole genome shotgun (WGS) entry which is preliminary data.</text>
</comment>
<organism evidence="1 2">
    <name type="scientific">Triparma laevis f. inornata</name>
    <dbReference type="NCBI Taxonomy" id="1714386"/>
    <lineage>
        <taxon>Eukaryota</taxon>
        <taxon>Sar</taxon>
        <taxon>Stramenopiles</taxon>
        <taxon>Ochrophyta</taxon>
        <taxon>Bolidophyceae</taxon>
        <taxon>Parmales</taxon>
        <taxon>Triparmaceae</taxon>
        <taxon>Triparma</taxon>
    </lineage>
</organism>
<evidence type="ECO:0000313" key="2">
    <source>
        <dbReference type="Proteomes" id="UP001162640"/>
    </source>
</evidence>
<name>A0A9W7E1G7_9STRA</name>
<dbReference type="EMBL" id="BLQM01000107">
    <property type="protein sequence ID" value="GMH64519.1"/>
    <property type="molecule type" value="Genomic_DNA"/>
</dbReference>
<reference evidence="2" key="1">
    <citation type="journal article" date="2023" name="Commun. Biol.">
        <title>Genome analysis of Parmales, the sister group of diatoms, reveals the evolutionary specialization of diatoms from phago-mixotrophs to photoautotrophs.</title>
        <authorList>
            <person name="Ban H."/>
            <person name="Sato S."/>
            <person name="Yoshikawa S."/>
            <person name="Yamada K."/>
            <person name="Nakamura Y."/>
            <person name="Ichinomiya M."/>
            <person name="Sato N."/>
            <person name="Blanc-Mathieu R."/>
            <person name="Endo H."/>
            <person name="Kuwata A."/>
            <person name="Ogata H."/>
        </authorList>
    </citation>
    <scope>NUCLEOTIDE SEQUENCE [LARGE SCALE GENOMIC DNA]</scope>
</reference>
<evidence type="ECO:0000313" key="1">
    <source>
        <dbReference type="EMBL" id="GMH64519.1"/>
    </source>
</evidence>